<dbReference type="Proteomes" id="UP001377567">
    <property type="component" value="Unassembled WGS sequence"/>
</dbReference>
<comment type="subunit">
    <text evidence="7">Component of the Mediator complex.</text>
</comment>
<evidence type="ECO:0000256" key="7">
    <source>
        <dbReference type="RuleBase" id="RU364145"/>
    </source>
</evidence>
<accession>A0AAV5RWI7</accession>
<proteinExistence type="inferred from homology"/>
<evidence type="ECO:0000256" key="3">
    <source>
        <dbReference type="ARBA" id="ARBA00023015"/>
    </source>
</evidence>
<dbReference type="GO" id="GO:0016592">
    <property type="term" value="C:mediator complex"/>
    <property type="evidence" value="ECO:0007669"/>
    <property type="project" value="InterPro"/>
</dbReference>
<feature type="region of interest" description="Disordered" evidence="8">
    <location>
        <begin position="1"/>
        <end position="47"/>
    </location>
</feature>
<protein>
    <recommendedName>
        <fullName evidence="7">Mediator of RNA polymerase II transcription subunit 9</fullName>
    </recommendedName>
    <alternativeName>
        <fullName evidence="7">Mediator complex subunit 9</fullName>
    </alternativeName>
</protein>
<keyword evidence="4 7" id="KW-0010">Activator</keyword>
<dbReference type="EMBL" id="BTGD01000006">
    <property type="protein sequence ID" value="GMM55929.1"/>
    <property type="molecule type" value="Genomic_DNA"/>
</dbReference>
<feature type="compositionally biased region" description="Basic and acidic residues" evidence="8">
    <location>
        <begin position="167"/>
        <end position="176"/>
    </location>
</feature>
<feature type="compositionally biased region" description="Polar residues" evidence="8">
    <location>
        <begin position="191"/>
        <end position="225"/>
    </location>
</feature>
<evidence type="ECO:0000313" key="10">
    <source>
        <dbReference type="Proteomes" id="UP001377567"/>
    </source>
</evidence>
<evidence type="ECO:0000256" key="1">
    <source>
        <dbReference type="ARBA" id="ARBA00004123"/>
    </source>
</evidence>
<evidence type="ECO:0000256" key="5">
    <source>
        <dbReference type="ARBA" id="ARBA00023163"/>
    </source>
</evidence>
<evidence type="ECO:0000256" key="2">
    <source>
        <dbReference type="ARBA" id="ARBA00008089"/>
    </source>
</evidence>
<dbReference type="AlphaFoldDB" id="A0AAV5RWI7"/>
<keyword evidence="10" id="KW-1185">Reference proteome</keyword>
<comment type="subcellular location">
    <subcellularLocation>
        <location evidence="1 7">Nucleus</location>
    </subcellularLocation>
</comment>
<keyword evidence="3 7" id="KW-0805">Transcription regulation</keyword>
<keyword evidence="6 7" id="KW-0539">Nucleus</keyword>
<feature type="region of interest" description="Disordered" evidence="8">
    <location>
        <begin position="143"/>
        <end position="247"/>
    </location>
</feature>
<dbReference type="Pfam" id="PF07544">
    <property type="entry name" value="Med9"/>
    <property type="match status" value="1"/>
</dbReference>
<sequence length="247" mass="26968">MSSTTAELQNEDLHKIRDILVPSKPGTEPLLVPPGSESSRSSGGLSTNANTEFIPHIFYTLYKIQKDPNNSSNQLENKTGVIKHRLRSCKTLIKDSNSVVELLGKSPEEWEQFIASRDRELQLKKNVLLDLQRKIAGVLESNGYTPTEDVESNVKDQNTSVNGDSMDVDRQTGDGSEKEDDAAVGEHVNPVTESSQNIVSEQSEVKTTSESPDNSVPVSEVNGTEATDAETLPARIDQGSGDIDMEL</sequence>
<gene>
    <name evidence="7" type="primary">MED9</name>
    <name evidence="9" type="ORF">DAKH74_025450</name>
</gene>
<dbReference type="GO" id="GO:0006357">
    <property type="term" value="P:regulation of transcription by RNA polymerase II"/>
    <property type="evidence" value="ECO:0007669"/>
    <property type="project" value="InterPro"/>
</dbReference>
<keyword evidence="5 7" id="KW-0804">Transcription</keyword>
<name>A0AAV5RWI7_MAUHU</name>
<comment type="similarity">
    <text evidence="2 7">Belongs to the Mediator complex subunit 9 family.</text>
</comment>
<dbReference type="InterPro" id="IPR011425">
    <property type="entry name" value="Med9"/>
</dbReference>
<evidence type="ECO:0000256" key="6">
    <source>
        <dbReference type="ARBA" id="ARBA00023242"/>
    </source>
</evidence>
<evidence type="ECO:0000313" key="9">
    <source>
        <dbReference type="EMBL" id="GMM55929.1"/>
    </source>
</evidence>
<feature type="compositionally biased region" description="Low complexity" evidence="8">
    <location>
        <begin position="35"/>
        <end position="46"/>
    </location>
</feature>
<organism evidence="9 10">
    <name type="scientific">Maudiozyma humilis</name>
    <name type="common">Sour dough yeast</name>
    <name type="synonym">Kazachstania humilis</name>
    <dbReference type="NCBI Taxonomy" id="51915"/>
    <lineage>
        <taxon>Eukaryota</taxon>
        <taxon>Fungi</taxon>
        <taxon>Dikarya</taxon>
        <taxon>Ascomycota</taxon>
        <taxon>Saccharomycotina</taxon>
        <taxon>Saccharomycetes</taxon>
        <taxon>Saccharomycetales</taxon>
        <taxon>Saccharomycetaceae</taxon>
        <taxon>Maudiozyma</taxon>
    </lineage>
</organism>
<comment type="caution">
    <text evidence="9">The sequence shown here is derived from an EMBL/GenBank/DDBJ whole genome shotgun (WGS) entry which is preliminary data.</text>
</comment>
<dbReference type="GO" id="GO:0003712">
    <property type="term" value="F:transcription coregulator activity"/>
    <property type="evidence" value="ECO:0007669"/>
    <property type="project" value="InterPro"/>
</dbReference>
<evidence type="ECO:0000256" key="8">
    <source>
        <dbReference type="SAM" id="MobiDB-lite"/>
    </source>
</evidence>
<evidence type="ECO:0000256" key="4">
    <source>
        <dbReference type="ARBA" id="ARBA00023159"/>
    </source>
</evidence>
<reference evidence="9 10" key="1">
    <citation type="journal article" date="2023" name="Elife">
        <title>Identification of key yeast species and microbe-microbe interactions impacting larval growth of Drosophila in the wild.</title>
        <authorList>
            <person name="Mure A."/>
            <person name="Sugiura Y."/>
            <person name="Maeda R."/>
            <person name="Honda K."/>
            <person name="Sakurai N."/>
            <person name="Takahashi Y."/>
            <person name="Watada M."/>
            <person name="Katoh T."/>
            <person name="Gotoh A."/>
            <person name="Gotoh Y."/>
            <person name="Taniguchi I."/>
            <person name="Nakamura K."/>
            <person name="Hayashi T."/>
            <person name="Katayama T."/>
            <person name="Uemura T."/>
            <person name="Hattori Y."/>
        </authorList>
    </citation>
    <scope>NUCLEOTIDE SEQUENCE [LARGE SCALE GENOMIC DNA]</scope>
    <source>
        <strain evidence="9 10">KH-74</strain>
    </source>
</reference>
<comment type="function">
    <text evidence="7">Component of the Mediator complex, a coactivator involved in the regulated transcription of nearly all RNA polymerase II-dependent genes. Mediator functions as a bridge to convey information from gene-specific regulatory proteins to the basal RNA polymerase II transcription machinery. Mediator is recruited to promoters by direct interactions with regulatory proteins and serves as a scaffold for the assembly of a functional preinitiation complex with RNA polymerase II and the general transcription factors.</text>
</comment>